<sequence>MQPKSNTEKKMGNRIFRAILATKCIKSVAAGILVFSSFGLSAQQVSLKFKNASLEEVIRELRKQTGYDFAYSPDLAKSFKPVNIDVKDKPLKEVLESCCIEQPVTYTLSDRTIVFKRRAVQRTTHVQQTVEEQQYIKGRVLDEKGEGLPGVTIRVANVENQFQTNKDGYFSIPGTTSLMASITMVGYSGKIANLLPNVENKVTLKVENQELDEMVVVGYGKTKKENLTTAVSTITSEEITQMPTTNLSQVFAGRLPGLLSRTTSGTPGADDATLLIRTTSLTQAPLLVIDGVPRNINGNDQAGLQEIDPNEVESISVLKDNAAGAVYGSRAANGVIIITTKRGKIGKPSFSYTNNTSWTKPGRMISTIDGHTYALFQNEIALNNGLPAPYSPAVLDTIQNQWAPHKYANTDWIDLLTGTSALVQNHSMNINGGSEAVRYFVSGSYTDQNGMYAGNGYKRYTLQSNLDFKLSDQLKAEVNISYRGGRQDVRGASVLNSAVNSSPLTPVYMLDGTFGVGTGGGSNPMADISDRAGYRYTKDNFITMIGKLTWESKMVRGLGAYTSIAVDKNFTRTKDYSVPVPLYQWDPTSPTGTRLVSGAGKPSVEDRVNDGNTYTADFAVTYNRKFGVHGLDLLGLFTVTESNGDLNSDKRINLIAPGLDIINIGATAGEVTSGTRFESARLGYVGRVNYNYDGRYFLEGSFRFDGSTIFAPGNRWGFFPGLSGAWNISKEDFFEPLRSTVDVLKLRASIGLTGDDGIGANSYYYTYGIGNTGRFGSYGYLFGTAYAPTFYLTNGSLPNHNITWAKNRQENIGLEATLWNGKLGFVVDVFQKNRYDILLSNSVSLPQSFGIGAPIRNFAKMRDRGIDFNVSSKHQFNADWKLGINANFTYVRTEHLEQGTSQLPDYERLEGRSVNSILVYQSAGIFQSQTEIENWHVDQDGLKNKTLKPGDLKFNDLNGDGKLTPQDQYWKENYGYPPLNFGLGFDAHYKNFMLTAFFNAGFGGVIQYGNSTTWDYLYNNTWRVGNEGARYPRNAASTNNSRRNDNNFEKDDFIRLRDLRLSYQIPAEWLKTVKLRTMRVYVQASNLWTWTTVEGGIDPETPRIGTGGVSPGFYPTQKQFGFGASLSF</sequence>
<dbReference type="Pfam" id="PF13715">
    <property type="entry name" value="CarbopepD_reg_2"/>
    <property type="match status" value="1"/>
</dbReference>
<dbReference type="OrthoDB" id="9768177at2"/>
<dbReference type="InterPro" id="IPR008969">
    <property type="entry name" value="CarboxyPept-like_regulatory"/>
</dbReference>
<feature type="domain" description="TonB-dependent receptor plug" evidence="8">
    <location>
        <begin position="224"/>
        <end position="335"/>
    </location>
</feature>
<organism evidence="9 10">
    <name type="scientific">Sphingobacterium yanglingense</name>
    <dbReference type="NCBI Taxonomy" id="1437280"/>
    <lineage>
        <taxon>Bacteria</taxon>
        <taxon>Pseudomonadati</taxon>
        <taxon>Bacteroidota</taxon>
        <taxon>Sphingobacteriia</taxon>
        <taxon>Sphingobacteriales</taxon>
        <taxon>Sphingobacteriaceae</taxon>
        <taxon>Sphingobacterium</taxon>
    </lineage>
</organism>
<comment type="similarity">
    <text evidence="7">Belongs to the TonB-dependent receptor family.</text>
</comment>
<evidence type="ECO:0000256" key="2">
    <source>
        <dbReference type="ARBA" id="ARBA00022448"/>
    </source>
</evidence>
<comment type="subcellular location">
    <subcellularLocation>
        <location evidence="1 7">Cell outer membrane</location>
        <topology evidence="1 7">Multi-pass membrane protein</topology>
    </subcellularLocation>
</comment>
<keyword evidence="10" id="KW-1185">Reference proteome</keyword>
<dbReference type="AlphaFoldDB" id="A0A4R6WG58"/>
<dbReference type="NCBIfam" id="TIGR04057">
    <property type="entry name" value="SusC_RagA_signa"/>
    <property type="match status" value="1"/>
</dbReference>
<evidence type="ECO:0000256" key="3">
    <source>
        <dbReference type="ARBA" id="ARBA00022452"/>
    </source>
</evidence>
<reference evidence="9 10" key="1">
    <citation type="submission" date="2019-03" db="EMBL/GenBank/DDBJ databases">
        <title>Genomic Encyclopedia of Archaeal and Bacterial Type Strains, Phase II (KMG-II): from individual species to whole genera.</title>
        <authorList>
            <person name="Goeker M."/>
        </authorList>
    </citation>
    <scope>NUCLEOTIDE SEQUENCE [LARGE SCALE GENOMIC DNA]</scope>
    <source>
        <strain evidence="9 10">DSM 28353</strain>
    </source>
</reference>
<dbReference type="Gene3D" id="2.40.170.20">
    <property type="entry name" value="TonB-dependent receptor, beta-barrel domain"/>
    <property type="match status" value="1"/>
</dbReference>
<evidence type="ECO:0000256" key="5">
    <source>
        <dbReference type="ARBA" id="ARBA00023136"/>
    </source>
</evidence>
<evidence type="ECO:0000313" key="10">
    <source>
        <dbReference type="Proteomes" id="UP000295292"/>
    </source>
</evidence>
<evidence type="ECO:0000256" key="6">
    <source>
        <dbReference type="ARBA" id="ARBA00023237"/>
    </source>
</evidence>
<dbReference type="InterPro" id="IPR023997">
    <property type="entry name" value="TonB-dep_OMP_SusC/RagA_CS"/>
</dbReference>
<dbReference type="PROSITE" id="PS52016">
    <property type="entry name" value="TONB_DEPENDENT_REC_3"/>
    <property type="match status" value="1"/>
</dbReference>
<accession>A0A4R6WG58</accession>
<dbReference type="NCBIfam" id="TIGR04056">
    <property type="entry name" value="OMP_RagA_SusC"/>
    <property type="match status" value="1"/>
</dbReference>
<keyword evidence="2 7" id="KW-0813">Transport</keyword>
<dbReference type="RefSeq" id="WP_133585191.1">
    <property type="nucleotide sequence ID" value="NZ_SNYV01000015.1"/>
</dbReference>
<dbReference type="SUPFAM" id="SSF49464">
    <property type="entry name" value="Carboxypeptidase regulatory domain-like"/>
    <property type="match status" value="1"/>
</dbReference>
<dbReference type="Proteomes" id="UP000295292">
    <property type="component" value="Unassembled WGS sequence"/>
</dbReference>
<dbReference type="EMBL" id="SNYV01000015">
    <property type="protein sequence ID" value="TDQ76366.1"/>
    <property type="molecule type" value="Genomic_DNA"/>
</dbReference>
<dbReference type="GO" id="GO:0009279">
    <property type="term" value="C:cell outer membrane"/>
    <property type="evidence" value="ECO:0007669"/>
    <property type="project" value="UniProtKB-SubCell"/>
</dbReference>
<protein>
    <submittedName>
        <fullName evidence="9">TonB-linked SusC/RagA family outer membrane protein</fullName>
    </submittedName>
</protein>
<dbReference type="InterPro" id="IPR023996">
    <property type="entry name" value="TonB-dep_OMP_SusC/RagA"/>
</dbReference>
<comment type="caution">
    <text evidence="9">The sequence shown here is derived from an EMBL/GenBank/DDBJ whole genome shotgun (WGS) entry which is preliminary data.</text>
</comment>
<dbReference type="SUPFAM" id="SSF56935">
    <property type="entry name" value="Porins"/>
    <property type="match status" value="1"/>
</dbReference>
<name>A0A4R6WG58_9SPHI</name>
<dbReference type="Gene3D" id="2.170.130.10">
    <property type="entry name" value="TonB-dependent receptor, plug domain"/>
    <property type="match status" value="1"/>
</dbReference>
<dbReference type="Pfam" id="PF07715">
    <property type="entry name" value="Plug"/>
    <property type="match status" value="1"/>
</dbReference>
<dbReference type="Gene3D" id="2.60.40.1120">
    <property type="entry name" value="Carboxypeptidase-like, regulatory domain"/>
    <property type="match status" value="1"/>
</dbReference>
<keyword evidence="6 7" id="KW-0998">Cell outer membrane</keyword>
<evidence type="ECO:0000256" key="7">
    <source>
        <dbReference type="PROSITE-ProRule" id="PRU01360"/>
    </source>
</evidence>
<evidence type="ECO:0000256" key="1">
    <source>
        <dbReference type="ARBA" id="ARBA00004571"/>
    </source>
</evidence>
<keyword evidence="4 7" id="KW-0812">Transmembrane</keyword>
<evidence type="ECO:0000259" key="8">
    <source>
        <dbReference type="Pfam" id="PF07715"/>
    </source>
</evidence>
<dbReference type="InterPro" id="IPR037066">
    <property type="entry name" value="Plug_dom_sf"/>
</dbReference>
<proteinExistence type="inferred from homology"/>
<dbReference type="InterPro" id="IPR012910">
    <property type="entry name" value="Plug_dom"/>
</dbReference>
<gene>
    <name evidence="9" type="ORF">CLV99_2953</name>
</gene>
<keyword evidence="3 7" id="KW-1134">Transmembrane beta strand</keyword>
<dbReference type="InterPro" id="IPR039426">
    <property type="entry name" value="TonB-dep_rcpt-like"/>
</dbReference>
<dbReference type="InterPro" id="IPR036942">
    <property type="entry name" value="Beta-barrel_TonB_sf"/>
</dbReference>
<keyword evidence="5 7" id="KW-0472">Membrane</keyword>
<evidence type="ECO:0000313" key="9">
    <source>
        <dbReference type="EMBL" id="TDQ76366.1"/>
    </source>
</evidence>
<evidence type="ECO:0000256" key="4">
    <source>
        <dbReference type="ARBA" id="ARBA00022692"/>
    </source>
</evidence>
<dbReference type="Gene3D" id="3.55.50.30">
    <property type="match status" value="1"/>
</dbReference>